<comment type="catalytic activity">
    <reaction evidence="7">
        <text>L-threonyl-[protein] + ATP = O-phospho-L-threonyl-[protein] + ADP + H(+)</text>
        <dbReference type="Rhea" id="RHEA:46608"/>
        <dbReference type="Rhea" id="RHEA-COMP:11060"/>
        <dbReference type="Rhea" id="RHEA-COMP:11605"/>
        <dbReference type="ChEBI" id="CHEBI:15378"/>
        <dbReference type="ChEBI" id="CHEBI:30013"/>
        <dbReference type="ChEBI" id="CHEBI:30616"/>
        <dbReference type="ChEBI" id="CHEBI:61977"/>
        <dbReference type="ChEBI" id="CHEBI:456216"/>
        <dbReference type="EC" id="2.7.11.1"/>
    </reaction>
</comment>
<accession>A0A067Q2Q0</accession>
<protein>
    <recommendedName>
        <fullName evidence="1">non-specific serine/threonine protein kinase</fullName>
        <ecNumber evidence="1">2.7.11.1</ecNumber>
    </recommendedName>
</protein>
<dbReference type="Proteomes" id="UP000027265">
    <property type="component" value="Unassembled WGS sequence"/>
</dbReference>
<dbReference type="InterPro" id="IPR050236">
    <property type="entry name" value="Ser_Thr_kinase_AGC"/>
</dbReference>
<dbReference type="InParanoid" id="A0A067Q2Q0"/>
<gene>
    <name evidence="11" type="ORF">JAAARDRAFT_303580</name>
</gene>
<reference evidence="12" key="1">
    <citation type="journal article" date="2014" name="Proc. Natl. Acad. Sci. U.S.A.">
        <title>Extensive sampling of basidiomycete genomes demonstrates inadequacy of the white-rot/brown-rot paradigm for wood decay fungi.</title>
        <authorList>
            <person name="Riley R."/>
            <person name="Salamov A.A."/>
            <person name="Brown D.W."/>
            <person name="Nagy L.G."/>
            <person name="Floudas D."/>
            <person name="Held B.W."/>
            <person name="Levasseur A."/>
            <person name="Lombard V."/>
            <person name="Morin E."/>
            <person name="Otillar R."/>
            <person name="Lindquist E.A."/>
            <person name="Sun H."/>
            <person name="LaButti K.M."/>
            <person name="Schmutz J."/>
            <person name="Jabbour D."/>
            <person name="Luo H."/>
            <person name="Baker S.E."/>
            <person name="Pisabarro A.G."/>
            <person name="Walton J.D."/>
            <person name="Blanchette R.A."/>
            <person name="Henrissat B."/>
            <person name="Martin F."/>
            <person name="Cullen D."/>
            <person name="Hibbett D.S."/>
            <person name="Grigoriev I.V."/>
        </authorList>
    </citation>
    <scope>NUCLEOTIDE SEQUENCE [LARGE SCALE GENOMIC DNA]</scope>
    <source>
        <strain evidence="12">MUCL 33604</strain>
    </source>
</reference>
<keyword evidence="12" id="KW-1185">Reference proteome</keyword>
<dbReference type="PANTHER" id="PTHR24356">
    <property type="entry name" value="SERINE/THREONINE-PROTEIN KINASE"/>
    <property type="match status" value="1"/>
</dbReference>
<dbReference type="PANTHER" id="PTHR24356:SF1">
    <property type="entry name" value="SERINE_THREONINE-PROTEIN KINASE GREATWALL"/>
    <property type="match status" value="1"/>
</dbReference>
<dbReference type="SUPFAM" id="SSF56112">
    <property type="entry name" value="Protein kinase-like (PK-like)"/>
    <property type="match status" value="1"/>
</dbReference>
<dbReference type="EC" id="2.7.11.1" evidence="1"/>
<evidence type="ECO:0000256" key="5">
    <source>
        <dbReference type="ARBA" id="ARBA00022777"/>
    </source>
</evidence>
<dbReference type="HOGENOM" id="CLU_885843_0_0_1"/>
<dbReference type="GO" id="GO:0005524">
    <property type="term" value="F:ATP binding"/>
    <property type="evidence" value="ECO:0007669"/>
    <property type="project" value="UniProtKB-KW"/>
</dbReference>
<dbReference type="STRING" id="933084.A0A067Q2Q0"/>
<evidence type="ECO:0000256" key="8">
    <source>
        <dbReference type="ARBA" id="ARBA00048679"/>
    </source>
</evidence>
<dbReference type="InterPro" id="IPR000719">
    <property type="entry name" value="Prot_kinase_dom"/>
</dbReference>
<keyword evidence="5" id="KW-0418">Kinase</keyword>
<dbReference type="GO" id="GO:0004674">
    <property type="term" value="F:protein serine/threonine kinase activity"/>
    <property type="evidence" value="ECO:0007669"/>
    <property type="project" value="UniProtKB-KW"/>
</dbReference>
<name>A0A067Q2Q0_9AGAM</name>
<dbReference type="GO" id="GO:0035556">
    <property type="term" value="P:intracellular signal transduction"/>
    <property type="evidence" value="ECO:0007669"/>
    <property type="project" value="TreeGrafter"/>
</dbReference>
<organism evidence="11 12">
    <name type="scientific">Jaapia argillacea MUCL 33604</name>
    <dbReference type="NCBI Taxonomy" id="933084"/>
    <lineage>
        <taxon>Eukaryota</taxon>
        <taxon>Fungi</taxon>
        <taxon>Dikarya</taxon>
        <taxon>Basidiomycota</taxon>
        <taxon>Agaricomycotina</taxon>
        <taxon>Agaricomycetes</taxon>
        <taxon>Agaricomycetidae</taxon>
        <taxon>Jaapiales</taxon>
        <taxon>Jaapiaceae</taxon>
        <taxon>Jaapia</taxon>
    </lineage>
</organism>
<feature type="domain" description="Protein kinase" evidence="10">
    <location>
        <begin position="182"/>
        <end position="314"/>
    </location>
</feature>
<dbReference type="AlphaFoldDB" id="A0A067Q2Q0"/>
<dbReference type="OrthoDB" id="2689819at2759"/>
<evidence type="ECO:0000256" key="2">
    <source>
        <dbReference type="ARBA" id="ARBA00022527"/>
    </source>
</evidence>
<dbReference type="EMBL" id="KL197721">
    <property type="protein sequence ID" value="KDQ56866.1"/>
    <property type="molecule type" value="Genomic_DNA"/>
</dbReference>
<evidence type="ECO:0000256" key="9">
    <source>
        <dbReference type="SAM" id="MobiDB-lite"/>
    </source>
</evidence>
<comment type="catalytic activity">
    <reaction evidence="8">
        <text>L-seryl-[protein] + ATP = O-phospho-L-seryl-[protein] + ADP + H(+)</text>
        <dbReference type="Rhea" id="RHEA:17989"/>
        <dbReference type="Rhea" id="RHEA-COMP:9863"/>
        <dbReference type="Rhea" id="RHEA-COMP:11604"/>
        <dbReference type="ChEBI" id="CHEBI:15378"/>
        <dbReference type="ChEBI" id="CHEBI:29999"/>
        <dbReference type="ChEBI" id="CHEBI:30616"/>
        <dbReference type="ChEBI" id="CHEBI:83421"/>
        <dbReference type="ChEBI" id="CHEBI:456216"/>
        <dbReference type="EC" id="2.7.11.1"/>
    </reaction>
</comment>
<evidence type="ECO:0000256" key="1">
    <source>
        <dbReference type="ARBA" id="ARBA00012513"/>
    </source>
</evidence>
<dbReference type="PROSITE" id="PS50011">
    <property type="entry name" value="PROTEIN_KINASE_DOM"/>
    <property type="match status" value="1"/>
</dbReference>
<evidence type="ECO:0000256" key="7">
    <source>
        <dbReference type="ARBA" id="ARBA00047899"/>
    </source>
</evidence>
<sequence>MVERFEVHIGHQCHQTARSSPFTDMISSNFIFSTSHSTIHVSPPPLDTIAITSPSPKHRTPFSTLTNRCKQLAVQSSSKLLAPRPKSASKPKLSRLEVDLSSHKPPTRGTSESPILPPAPKLRTIPLPSEGVEPVEECDRTVEDEPCHELAGPGPNDSYPSSPTLSEPPEVQRHKAPALGPFQYLKHLQSGGHGEAATMRDMASGRVVCMKIFTKSVLLERRDLKPVTRELASYKRIAAQEPMNPFLMECHCALQDKDSIYFAMDLMETDLMTILIAKEQGGRVPAWIAQAVRFSPKILNPLQLTEKSIEGTRN</sequence>
<evidence type="ECO:0000259" key="10">
    <source>
        <dbReference type="PROSITE" id="PS50011"/>
    </source>
</evidence>
<dbReference type="InterPro" id="IPR011009">
    <property type="entry name" value="Kinase-like_dom_sf"/>
</dbReference>
<dbReference type="Gene3D" id="3.30.200.20">
    <property type="entry name" value="Phosphorylase Kinase, domain 1"/>
    <property type="match status" value="1"/>
</dbReference>
<keyword evidence="6" id="KW-0067">ATP-binding</keyword>
<evidence type="ECO:0000313" key="11">
    <source>
        <dbReference type="EMBL" id="KDQ56866.1"/>
    </source>
</evidence>
<feature type="compositionally biased region" description="Basic and acidic residues" evidence="9">
    <location>
        <begin position="137"/>
        <end position="148"/>
    </location>
</feature>
<evidence type="ECO:0000256" key="3">
    <source>
        <dbReference type="ARBA" id="ARBA00022679"/>
    </source>
</evidence>
<keyword evidence="4" id="KW-0547">Nucleotide-binding</keyword>
<evidence type="ECO:0000256" key="4">
    <source>
        <dbReference type="ARBA" id="ARBA00022741"/>
    </source>
</evidence>
<proteinExistence type="predicted"/>
<feature type="region of interest" description="Disordered" evidence="9">
    <location>
        <begin position="75"/>
        <end position="171"/>
    </location>
</feature>
<evidence type="ECO:0000256" key="6">
    <source>
        <dbReference type="ARBA" id="ARBA00022840"/>
    </source>
</evidence>
<keyword evidence="2" id="KW-0723">Serine/threonine-protein kinase</keyword>
<keyword evidence="3" id="KW-0808">Transferase</keyword>
<evidence type="ECO:0000313" key="12">
    <source>
        <dbReference type="Proteomes" id="UP000027265"/>
    </source>
</evidence>